<dbReference type="PANTHER" id="PTHR19879:SF9">
    <property type="entry name" value="TRANSCRIPTION INITIATION FACTOR TFIID SUBUNIT 5"/>
    <property type="match status" value="1"/>
</dbReference>
<feature type="region of interest" description="Disordered" evidence="10">
    <location>
        <begin position="1"/>
        <end position="148"/>
    </location>
</feature>
<evidence type="ECO:0000313" key="13">
    <source>
        <dbReference type="Proteomes" id="UP000054304"/>
    </source>
</evidence>
<evidence type="ECO:0000313" key="12">
    <source>
        <dbReference type="EMBL" id="CEP64925.1"/>
    </source>
</evidence>
<dbReference type="PROSITE" id="PS50082">
    <property type="entry name" value="WD_REPEATS_2"/>
    <property type="match status" value="1"/>
</dbReference>
<keyword evidence="13" id="KW-1185">Reference proteome</keyword>
<dbReference type="SMART" id="SM00320">
    <property type="entry name" value="WD40"/>
    <property type="match status" value="6"/>
</dbReference>
<keyword evidence="7" id="KW-0539">Nucleus</keyword>
<dbReference type="AlphaFoldDB" id="A0A0C7NAR5"/>
<organism evidence="12 13">
    <name type="scientific">Lachancea lanzarotensis</name>
    <dbReference type="NCBI Taxonomy" id="1245769"/>
    <lineage>
        <taxon>Eukaryota</taxon>
        <taxon>Fungi</taxon>
        <taxon>Dikarya</taxon>
        <taxon>Ascomycota</taxon>
        <taxon>Saccharomycotina</taxon>
        <taxon>Saccharomycetes</taxon>
        <taxon>Saccharomycetales</taxon>
        <taxon>Saccharomycetaceae</taxon>
        <taxon>Lachancea</taxon>
    </lineage>
</organism>
<feature type="compositionally biased region" description="Acidic residues" evidence="10">
    <location>
        <begin position="397"/>
        <end position="409"/>
    </location>
</feature>
<evidence type="ECO:0000256" key="8">
    <source>
        <dbReference type="ARBA" id="ARBA00061203"/>
    </source>
</evidence>
<dbReference type="GO" id="GO:0000124">
    <property type="term" value="C:SAGA complex"/>
    <property type="evidence" value="ECO:0007669"/>
    <property type="project" value="EnsemblFungi"/>
</dbReference>
<dbReference type="RefSeq" id="XP_022631122.1">
    <property type="nucleotide sequence ID" value="XM_022770588.1"/>
</dbReference>
<evidence type="ECO:0000256" key="5">
    <source>
        <dbReference type="ARBA" id="ARBA00023015"/>
    </source>
</evidence>
<feature type="compositionally biased region" description="Basic and acidic residues" evidence="10">
    <location>
        <begin position="96"/>
        <end position="105"/>
    </location>
</feature>
<dbReference type="OrthoDB" id="10260946at2759"/>
<keyword evidence="3 9" id="KW-0853">WD repeat</keyword>
<feature type="compositionally biased region" description="Acidic residues" evidence="10">
    <location>
        <begin position="1"/>
        <end position="29"/>
    </location>
</feature>
<dbReference type="GeneID" id="34688495"/>
<accession>A0A0C7NAR5</accession>
<keyword evidence="2" id="KW-0597">Phosphoprotein</keyword>
<feature type="region of interest" description="Disordered" evidence="10">
    <location>
        <begin position="382"/>
        <end position="436"/>
    </location>
</feature>
<proteinExistence type="inferred from homology"/>
<feature type="repeat" description="WD" evidence="9">
    <location>
        <begin position="314"/>
        <end position="355"/>
    </location>
</feature>
<evidence type="ECO:0000256" key="1">
    <source>
        <dbReference type="ARBA" id="ARBA00004123"/>
    </source>
</evidence>
<sequence>MDGVDDILNENQVADEEEDEDEELDEEMVDLAGGDDNQDREQEGEQDDQDNQEDQDDYPEQSQDQDQDDDDEDMDGDDDDNDDNDDMDDDNNDGGSDLRKNRETGNSDDEGDEDDDQEEGLENGRKIDQLRPSGEPGADLGVTVETHPPSIRKPTSAFDKIHEYYIQLYNSAKLADVYSIYPTAAIPIQTHVHSIAMSKGLKYLFLGGQDGFIRKYDFLNTIEGKLSLTILQKHSLVESISNAGILLSYWENEVPQSRDNIKLLKSGKEYEPVVSPVHALEVQSECMFVLGGLENGGITMQGCRYMEGHIAHLFQKHTSTVNQLRLSNDESRFMSGGWDKQILEWDLQTGSCSNEFKGSTSQISSLEFRPLYSTVNIGDKANLEARNEQNDTKKEDDDLDSLFGDEEEEERTKQKKDLDNKASDNEDSEVAHTEEISKSTLRTVLDENVFLASCTNGAVQIWDRRISKKPALSLSRGPQVPPWCMSACWSTDGDRVYAGRRNAIVEEFDLKMGSSPSKVLKFPSISGPVSCVRAMPNNKHVLCASNDNVRIYDVSQYGSSKVPFLIVPGHHGGMISNLYLDPTCRFLISTSGDKGWQGVSTDATLIYDIDVE</sequence>
<reference evidence="12 13" key="1">
    <citation type="submission" date="2014-12" db="EMBL/GenBank/DDBJ databases">
        <authorList>
            <person name="Neuveglise Cecile"/>
        </authorList>
    </citation>
    <scope>NUCLEOTIDE SEQUENCE [LARGE SCALE GENOMIC DNA]</scope>
    <source>
        <strain evidence="12 13">CBS 12615</strain>
    </source>
</reference>
<dbReference type="GO" id="GO:0045944">
    <property type="term" value="P:positive regulation of transcription by RNA polymerase II"/>
    <property type="evidence" value="ECO:0007669"/>
    <property type="project" value="EnsemblFungi"/>
</dbReference>
<dbReference type="PROSITE" id="PS50294">
    <property type="entry name" value="WD_REPEATS_REGION"/>
    <property type="match status" value="1"/>
</dbReference>
<dbReference type="STRING" id="1245769.A0A0C7NAR5"/>
<dbReference type="Proteomes" id="UP000054304">
    <property type="component" value="Unassembled WGS sequence"/>
</dbReference>
<feature type="compositionally biased region" description="Acidic residues" evidence="10">
    <location>
        <begin position="106"/>
        <end position="121"/>
    </location>
</feature>
<dbReference type="EMBL" id="LN736374">
    <property type="protein sequence ID" value="CEP64925.1"/>
    <property type="molecule type" value="Genomic_DNA"/>
</dbReference>
<keyword evidence="4" id="KW-0677">Repeat</keyword>
<keyword evidence="5" id="KW-0805">Transcription regulation</keyword>
<dbReference type="GO" id="GO:0000122">
    <property type="term" value="P:negative regulation of transcription by RNA polymerase II"/>
    <property type="evidence" value="ECO:0007669"/>
    <property type="project" value="EnsemblFungi"/>
</dbReference>
<gene>
    <name evidence="12" type="ORF">LALA0_S15e00496g</name>
</gene>
<comment type="subcellular location">
    <subcellularLocation>
        <location evidence="1">Nucleus</location>
    </subcellularLocation>
</comment>
<dbReference type="GO" id="GO:0006325">
    <property type="term" value="P:chromatin organization"/>
    <property type="evidence" value="ECO:0007669"/>
    <property type="project" value="EnsemblFungi"/>
</dbReference>
<protein>
    <submittedName>
        <fullName evidence="12">LALA0S15e00496g1_1</fullName>
    </submittedName>
</protein>
<evidence type="ECO:0000256" key="7">
    <source>
        <dbReference type="ARBA" id="ARBA00023242"/>
    </source>
</evidence>
<dbReference type="GO" id="GO:0003712">
    <property type="term" value="F:transcription coregulator activity"/>
    <property type="evidence" value="ECO:0007669"/>
    <property type="project" value="EnsemblFungi"/>
</dbReference>
<keyword evidence="6" id="KW-0804">Transcription</keyword>
<dbReference type="InterPro" id="IPR057544">
    <property type="entry name" value="Beta-prop_SPT8"/>
</dbReference>
<feature type="compositionally biased region" description="Basic and acidic residues" evidence="10">
    <location>
        <begin position="382"/>
        <end position="396"/>
    </location>
</feature>
<dbReference type="Gene3D" id="2.130.10.10">
    <property type="entry name" value="YVTN repeat-like/Quinoprotein amine dehydrogenase"/>
    <property type="match status" value="2"/>
</dbReference>
<dbReference type="InterPro" id="IPR036322">
    <property type="entry name" value="WD40_repeat_dom_sf"/>
</dbReference>
<dbReference type="HOGENOM" id="CLU_010934_2_1_1"/>
<comment type="similarity">
    <text evidence="8">Belongs to the WD repeat SPT8 family.</text>
</comment>
<dbReference type="InterPro" id="IPR015943">
    <property type="entry name" value="WD40/YVTN_repeat-like_dom_sf"/>
</dbReference>
<dbReference type="FunFam" id="2.130.10.10:FF:000925">
    <property type="entry name" value="Transcription factor SPT8"/>
    <property type="match status" value="1"/>
</dbReference>
<dbReference type="SUPFAM" id="SSF50978">
    <property type="entry name" value="WD40 repeat-like"/>
    <property type="match status" value="1"/>
</dbReference>
<evidence type="ECO:0000256" key="2">
    <source>
        <dbReference type="ARBA" id="ARBA00022553"/>
    </source>
</evidence>
<evidence type="ECO:0000256" key="9">
    <source>
        <dbReference type="PROSITE-ProRule" id="PRU00221"/>
    </source>
</evidence>
<feature type="domain" description="Transcription factor spt8 beta-propeller" evidence="11">
    <location>
        <begin position="178"/>
        <end position="610"/>
    </location>
</feature>
<dbReference type="GO" id="GO:0017025">
    <property type="term" value="F:TBP-class protein binding"/>
    <property type="evidence" value="ECO:0007669"/>
    <property type="project" value="EnsemblFungi"/>
</dbReference>
<evidence type="ECO:0000256" key="6">
    <source>
        <dbReference type="ARBA" id="ARBA00023163"/>
    </source>
</evidence>
<evidence type="ECO:0000259" key="11">
    <source>
        <dbReference type="Pfam" id="PF23798"/>
    </source>
</evidence>
<evidence type="ECO:0000256" key="4">
    <source>
        <dbReference type="ARBA" id="ARBA00022737"/>
    </source>
</evidence>
<dbReference type="Pfam" id="PF23798">
    <property type="entry name" value="Beta-prop_SPT8"/>
    <property type="match status" value="1"/>
</dbReference>
<name>A0A0C7NAR5_9SACH</name>
<evidence type="ECO:0000256" key="10">
    <source>
        <dbReference type="SAM" id="MobiDB-lite"/>
    </source>
</evidence>
<evidence type="ECO:0000256" key="3">
    <source>
        <dbReference type="ARBA" id="ARBA00022574"/>
    </source>
</evidence>
<dbReference type="GO" id="GO:0005634">
    <property type="term" value="C:nucleus"/>
    <property type="evidence" value="ECO:0007669"/>
    <property type="project" value="UniProtKB-SubCell"/>
</dbReference>
<feature type="compositionally biased region" description="Acidic residues" evidence="10">
    <location>
        <begin position="44"/>
        <end position="92"/>
    </location>
</feature>
<feature type="compositionally biased region" description="Basic and acidic residues" evidence="10">
    <location>
        <begin position="410"/>
        <end position="436"/>
    </location>
</feature>
<dbReference type="InterPro" id="IPR001680">
    <property type="entry name" value="WD40_rpt"/>
</dbReference>
<dbReference type="PANTHER" id="PTHR19879">
    <property type="entry name" value="TRANSCRIPTION INITIATION FACTOR TFIID"/>
    <property type="match status" value="1"/>
</dbReference>